<proteinExistence type="predicted"/>
<dbReference type="EMBL" id="JBIAMT010000003">
    <property type="protein sequence ID" value="MFF0498327.1"/>
    <property type="molecule type" value="Genomic_DNA"/>
</dbReference>
<accession>A0ABW6P4J7</accession>
<protein>
    <recommendedName>
        <fullName evidence="3">HEAT repeat domain-containing protein</fullName>
    </recommendedName>
</protein>
<comment type="caution">
    <text evidence="1">The sequence shown here is derived from an EMBL/GenBank/DDBJ whole genome shotgun (WGS) entry which is preliminary data.</text>
</comment>
<organism evidence="1 2">
    <name type="scientific">Nocardia aobensis</name>
    <dbReference type="NCBI Taxonomy" id="257277"/>
    <lineage>
        <taxon>Bacteria</taxon>
        <taxon>Bacillati</taxon>
        <taxon>Actinomycetota</taxon>
        <taxon>Actinomycetes</taxon>
        <taxon>Mycobacteriales</taxon>
        <taxon>Nocardiaceae</taxon>
        <taxon>Nocardia</taxon>
    </lineage>
</organism>
<dbReference type="Proteomes" id="UP001601442">
    <property type="component" value="Unassembled WGS sequence"/>
</dbReference>
<evidence type="ECO:0000313" key="1">
    <source>
        <dbReference type="EMBL" id="MFF0498327.1"/>
    </source>
</evidence>
<evidence type="ECO:0008006" key="3">
    <source>
        <dbReference type="Google" id="ProtNLM"/>
    </source>
</evidence>
<reference evidence="1 2" key="1">
    <citation type="submission" date="2024-10" db="EMBL/GenBank/DDBJ databases">
        <title>The Natural Products Discovery Center: Release of the First 8490 Sequenced Strains for Exploring Actinobacteria Biosynthetic Diversity.</title>
        <authorList>
            <person name="Kalkreuter E."/>
            <person name="Kautsar S.A."/>
            <person name="Yang D."/>
            <person name="Bader C.D."/>
            <person name="Teijaro C.N."/>
            <person name="Fluegel L."/>
            <person name="Davis C.M."/>
            <person name="Simpson J.R."/>
            <person name="Lauterbach L."/>
            <person name="Steele A.D."/>
            <person name="Gui C."/>
            <person name="Meng S."/>
            <person name="Li G."/>
            <person name="Viehrig K."/>
            <person name="Ye F."/>
            <person name="Su P."/>
            <person name="Kiefer A.F."/>
            <person name="Nichols A."/>
            <person name="Cepeda A.J."/>
            <person name="Yan W."/>
            <person name="Fan B."/>
            <person name="Jiang Y."/>
            <person name="Adhikari A."/>
            <person name="Zheng C.-J."/>
            <person name="Schuster L."/>
            <person name="Cowan T.M."/>
            <person name="Smanski M.J."/>
            <person name="Chevrette M.G."/>
            <person name="De Carvalho L.P.S."/>
            <person name="Shen B."/>
        </authorList>
    </citation>
    <scope>NUCLEOTIDE SEQUENCE [LARGE SCALE GENOMIC DNA]</scope>
    <source>
        <strain evidence="1 2">NPDC004119</strain>
    </source>
</reference>
<name>A0ABW6P4J7_9NOCA</name>
<dbReference type="RefSeq" id="WP_387395611.1">
    <property type="nucleotide sequence ID" value="NZ_JBIAMT010000003.1"/>
</dbReference>
<keyword evidence="2" id="KW-1185">Reference proteome</keyword>
<sequence length="138" mass="15409">MTNSENKDYRLDDVIQQSKSSNVFVRLDALPRLAERLDNQDVRRRVEEMLSDDVVTVEVDAADILVRQGGEAGLLAVLTEMGRRTDDPDADYIANRLYEMDAGGELSVLTMAAAIDPEKMTSNARIGLENLRQLRGLQ</sequence>
<gene>
    <name evidence="1" type="ORF">ACFYU5_18100</name>
</gene>
<evidence type="ECO:0000313" key="2">
    <source>
        <dbReference type="Proteomes" id="UP001601442"/>
    </source>
</evidence>